<evidence type="ECO:0000313" key="8">
    <source>
        <dbReference type="EMBL" id="OYS10460.1"/>
    </source>
</evidence>
<evidence type="ECO:0000313" key="3">
    <source>
        <dbReference type="EMBL" id="AZZ67345.1"/>
    </source>
</evidence>
<sequence>MQNKQKTLNLLGLAQKAGKLATGFDAVKISLSKNQAKLIFIGNDVSQNTKDKLNFLIRKKDVKLVDTFSSAEITQALGKERKLVSVTDSGFSKAMIKNLNEGV</sequence>
<dbReference type="STRING" id="33959.BBP16_00315"/>
<name>A0A137PM05_LACJH</name>
<evidence type="ECO:0000313" key="16">
    <source>
        <dbReference type="Proteomes" id="UP000216008"/>
    </source>
</evidence>
<evidence type="ECO:0000313" key="10">
    <source>
        <dbReference type="EMBL" id="PAB56075.1"/>
    </source>
</evidence>
<dbReference type="GO" id="GO:0005840">
    <property type="term" value="C:ribosome"/>
    <property type="evidence" value="ECO:0007669"/>
    <property type="project" value="UniProtKB-KW"/>
</dbReference>
<keyword evidence="7" id="KW-0687">Ribonucleoprotein</keyword>
<protein>
    <submittedName>
        <fullName evidence="7">50S ribosomal protein L7</fullName>
    </submittedName>
    <submittedName>
        <fullName evidence="4">Ribosomal L7Ae/L30e/S12e/Gadd45 family protein</fullName>
    </submittedName>
</protein>
<dbReference type="Proteomes" id="UP000216448">
    <property type="component" value="Unassembled WGS sequence"/>
</dbReference>
<evidence type="ECO:0000313" key="14">
    <source>
        <dbReference type="Proteomes" id="UP000094691"/>
    </source>
</evidence>
<dbReference type="Proteomes" id="UP000510788">
    <property type="component" value="Chromosome"/>
</dbReference>
<evidence type="ECO:0000313" key="21">
    <source>
        <dbReference type="Proteomes" id="UP000510788"/>
    </source>
</evidence>
<dbReference type="GeneID" id="83570185"/>
<reference evidence="8 15" key="3">
    <citation type="submission" date="2017-04" db="EMBL/GenBank/DDBJ databases">
        <authorList>
            <person name="Lin X.B."/>
            <person name="Stothard P."/>
            <person name="Tasseva G."/>
            <person name="Walter J."/>
        </authorList>
    </citation>
    <scope>NUCLEOTIDE SEQUENCE [LARGE SCALE GENOMIC DNA]</scope>
    <source>
        <strain evidence="8 15">117c</strain>
    </source>
</reference>
<dbReference type="EMBL" id="CP016400">
    <property type="protein sequence ID" value="AOG25452.1"/>
    <property type="molecule type" value="Genomic_DNA"/>
</dbReference>
<evidence type="ECO:0000313" key="18">
    <source>
        <dbReference type="Proteomes" id="UP000283758"/>
    </source>
</evidence>
<dbReference type="EMBL" id="NIBB01000010">
    <property type="protein sequence ID" value="PAB53315.1"/>
    <property type="molecule type" value="Genomic_DNA"/>
</dbReference>
<dbReference type="OMA" id="KVQMAFF"/>
<evidence type="ECO:0000313" key="15">
    <source>
        <dbReference type="Proteomes" id="UP000215693"/>
    </source>
</evidence>
<dbReference type="EMBL" id="CP032680">
    <property type="protein sequence ID" value="AZZ67345.1"/>
    <property type="molecule type" value="Genomic_DNA"/>
</dbReference>
<feature type="domain" description="Ribosomal protein eL8/eL30/eS12/Gadd45" evidence="1">
    <location>
        <begin position="7"/>
        <end position="95"/>
    </location>
</feature>
<dbReference type="Proteomes" id="UP000216008">
    <property type="component" value="Unassembled WGS sequence"/>
</dbReference>
<gene>
    <name evidence="9" type="ORF">A3P64_02220</name>
    <name evidence="10" type="ORF">A3Q24_03065</name>
    <name evidence="5" type="ORF">AYJ53_08310</name>
    <name evidence="2" type="ORF">BBP16_00315</name>
    <name evidence="8" type="ORF">CBF50_09130</name>
    <name evidence="3" type="ORF">D7321_04190</name>
    <name evidence="11" type="ORF">FEE39_03455</name>
    <name evidence="7" type="ORF">GJU95_07965</name>
    <name evidence="12" type="ORF">GTO82_03820</name>
    <name evidence="4" type="ORF">K8V69_05640</name>
    <name evidence="6" type="ORF">NSA17_07300</name>
</gene>
<dbReference type="EMBL" id="NIBD01000015">
    <property type="protein sequence ID" value="PAB56075.1"/>
    <property type="molecule type" value="Genomic_DNA"/>
</dbReference>
<dbReference type="Gene3D" id="3.30.1330.30">
    <property type="match status" value="1"/>
</dbReference>
<dbReference type="InterPro" id="IPR029064">
    <property type="entry name" value="Ribosomal_eL30-like_sf"/>
</dbReference>
<reference evidence="16 17" key="4">
    <citation type="submission" date="2017-05" db="EMBL/GenBank/DDBJ databases">
        <title>Lactobacillus johnsonii from commercial turkeys.</title>
        <authorList>
            <person name="Johnson T.J."/>
            <person name="Youmans B."/>
        </authorList>
    </citation>
    <scope>NUCLEOTIDE SEQUENCE [LARGE SCALE GENOMIC DNA]</scope>
    <source>
        <strain evidence="10 16">UMNLJ114</strain>
        <strain evidence="9 17">UMNLJ54</strain>
    </source>
</reference>
<evidence type="ECO:0000313" key="4">
    <source>
        <dbReference type="EMBL" id="HJE49645.1"/>
    </source>
</evidence>
<evidence type="ECO:0000313" key="9">
    <source>
        <dbReference type="EMBL" id="PAB53315.1"/>
    </source>
</evidence>
<evidence type="ECO:0000313" key="17">
    <source>
        <dbReference type="Proteomes" id="UP000216448"/>
    </source>
</evidence>
<reference evidence="11 19" key="7">
    <citation type="submission" date="2019-06" db="EMBL/GenBank/DDBJ databases">
        <title>Whole genome sequencing of Lactobacillus johnsonii strain G2A.</title>
        <authorList>
            <person name="Conlan S."/>
            <person name="Thomas P.J."/>
            <person name="Mullikin J."/>
            <person name="Singer J."/>
            <person name="Weaver C."/>
            <person name="Segre J.A."/>
        </authorList>
    </citation>
    <scope>NUCLEOTIDE SEQUENCE [LARGE SCALE GENOMIC DNA]</scope>
    <source>
        <strain evidence="11 19">G2A</strain>
    </source>
</reference>
<dbReference type="Proteomes" id="UP001206357">
    <property type="component" value="Unassembled WGS sequence"/>
</dbReference>
<evidence type="ECO:0000313" key="7">
    <source>
        <dbReference type="EMBL" id="MTE03700.1"/>
    </source>
</evidence>
<reference evidence="3 18" key="6">
    <citation type="submission" date="2018-10" db="EMBL/GenBank/DDBJ databases">
        <title>Complete genome sequencing of Lactobacillus johnsonii ZLJ010.</title>
        <authorList>
            <person name="Zhang W."/>
            <person name="Ji H."/>
            <person name="Wang J."/>
            <person name="Zhang D."/>
            <person name="Liu H."/>
            <person name="Wang S."/>
            <person name="Wang Y."/>
        </authorList>
    </citation>
    <scope>NUCLEOTIDE SEQUENCE [LARGE SCALE GENOMIC DNA]</scope>
    <source>
        <strain evidence="3 18">ZLJ010</strain>
    </source>
</reference>
<dbReference type="Proteomes" id="UP000488295">
    <property type="component" value="Unassembled WGS sequence"/>
</dbReference>
<dbReference type="EMBL" id="CP047409">
    <property type="protein sequence ID" value="QLL68028.1"/>
    <property type="molecule type" value="Genomic_DNA"/>
</dbReference>
<dbReference type="EMBL" id="LSNG01000031">
    <property type="protein sequence ID" value="KXN76014.1"/>
    <property type="molecule type" value="Genomic_DNA"/>
</dbReference>
<evidence type="ECO:0000313" key="6">
    <source>
        <dbReference type="EMBL" id="MCR1915233.1"/>
    </source>
</evidence>
<evidence type="ECO:0000313" key="2">
    <source>
        <dbReference type="EMBL" id="AOG25452.1"/>
    </source>
</evidence>
<dbReference type="Proteomes" id="UP000732527">
    <property type="component" value="Unassembled WGS sequence"/>
</dbReference>
<evidence type="ECO:0000259" key="1">
    <source>
        <dbReference type="Pfam" id="PF01248"/>
    </source>
</evidence>
<dbReference type="Proteomes" id="UP000070346">
    <property type="component" value="Unassembled WGS sequence"/>
</dbReference>
<reference evidence="5 13" key="1">
    <citation type="submission" date="2016-02" db="EMBL/GenBank/DDBJ databases">
        <title>Complete Genome Sequences of Lactobacillus johnsonii Strain W1.</title>
        <authorList>
            <person name="Sun Y."/>
            <person name="Wu X."/>
        </authorList>
    </citation>
    <scope>NUCLEOTIDE SEQUENCE [LARGE SCALE GENOMIC DNA]</scope>
    <source>
        <strain evidence="5 13">W1</strain>
    </source>
</reference>
<dbReference type="Proteomes" id="UP000094691">
    <property type="component" value="Chromosome"/>
</dbReference>
<dbReference type="EMBL" id="NGOH01000110">
    <property type="protein sequence ID" value="OYS10460.1"/>
    <property type="molecule type" value="Genomic_DNA"/>
</dbReference>
<dbReference type="Proteomes" id="UP000464749">
    <property type="component" value="Chromosome"/>
</dbReference>
<evidence type="ECO:0000313" key="13">
    <source>
        <dbReference type="Proteomes" id="UP000070346"/>
    </source>
</evidence>
<reference evidence="12 21" key="9">
    <citation type="submission" date="2020-01" db="EMBL/GenBank/DDBJ databases">
        <title>Complete and circular genome sequences of six lactobacillus isolates from horses.</title>
        <authorList>
            <person name="Hassan H.M."/>
        </authorList>
    </citation>
    <scope>NUCLEOTIDE SEQUENCE [LARGE SCALE GENOMIC DNA]</scope>
    <source>
        <strain evidence="12 21">3DG</strain>
    </source>
</reference>
<dbReference type="EMBL" id="DYYQ01000037">
    <property type="protein sequence ID" value="HJE49645.1"/>
    <property type="molecule type" value="Genomic_DNA"/>
</dbReference>
<dbReference type="Pfam" id="PF01248">
    <property type="entry name" value="Ribosomal_L7Ae"/>
    <property type="match status" value="1"/>
</dbReference>
<dbReference type="OrthoDB" id="9794863at2"/>
<dbReference type="InterPro" id="IPR004038">
    <property type="entry name" value="Ribosomal_eL8/eL30/eS12/Gad45"/>
</dbReference>
<evidence type="ECO:0000313" key="20">
    <source>
        <dbReference type="Proteomes" id="UP000488295"/>
    </source>
</evidence>
<evidence type="ECO:0000313" key="11">
    <source>
        <dbReference type="EMBL" id="QIA87418.1"/>
    </source>
</evidence>
<evidence type="ECO:0000313" key="12">
    <source>
        <dbReference type="EMBL" id="QLL68028.1"/>
    </source>
</evidence>
<reference evidence="8 15" key="5">
    <citation type="submission" date="2017-09" db="EMBL/GenBank/DDBJ databases">
        <title>Tripartite evolution among Lactobacillus johnsonii, Lactobacillus taiwanensis, Lactobacillus reuteri and their rodent host.</title>
        <authorList>
            <person name="Wang T."/>
            <person name="Knowles S."/>
            <person name="Cheng C."/>
        </authorList>
    </citation>
    <scope>NUCLEOTIDE SEQUENCE [LARGE SCALE GENOMIC DNA]</scope>
    <source>
        <strain evidence="8 15">117c</strain>
    </source>
</reference>
<reference evidence="2 14" key="2">
    <citation type="submission" date="2016-07" db="EMBL/GenBank/DDBJ databases">
        <title>Genome sequencing project for further understanding the molecular mechanisms of preventing non-alcoholic fatty liver disease.</title>
        <authorList>
            <person name="Wang H."/>
        </authorList>
    </citation>
    <scope>NUCLEOTIDE SEQUENCE [LARGE SCALE GENOMIC DNA]</scope>
    <source>
        <strain evidence="2 14">BS15</strain>
    </source>
</reference>
<evidence type="ECO:0000313" key="5">
    <source>
        <dbReference type="EMBL" id="KXN76014.1"/>
    </source>
</evidence>
<dbReference type="Proteomes" id="UP000283758">
    <property type="component" value="Chromosome"/>
</dbReference>
<dbReference type="EMBL" id="WKKC01000023">
    <property type="protein sequence ID" value="MTE03700.1"/>
    <property type="molecule type" value="Genomic_DNA"/>
</dbReference>
<dbReference type="EMBL" id="CP040854">
    <property type="protein sequence ID" value="QIA87418.1"/>
    <property type="molecule type" value="Genomic_DNA"/>
</dbReference>
<dbReference type="SUPFAM" id="SSF55315">
    <property type="entry name" value="L30e-like"/>
    <property type="match status" value="1"/>
</dbReference>
<accession>A0A137PM05</accession>
<dbReference type="Proteomes" id="UP000215693">
    <property type="component" value="Unassembled WGS sequence"/>
</dbReference>
<reference evidence="4" key="11">
    <citation type="submission" date="2021-09" db="EMBL/GenBank/DDBJ databases">
        <authorList>
            <person name="Gilroy R."/>
        </authorList>
    </citation>
    <scope>NUCLEOTIDE SEQUENCE</scope>
    <source>
        <strain evidence="4">CHK192-2623</strain>
    </source>
</reference>
<dbReference type="AlphaFoldDB" id="A0A137PM05"/>
<proteinExistence type="predicted"/>
<reference evidence="6" key="12">
    <citation type="submission" date="2022-07" db="EMBL/GenBank/DDBJ databases">
        <title>Enhanced cultured diversity of the mouse gut microbiota enables custom-made synthetic communities.</title>
        <authorList>
            <person name="Afrizal A."/>
        </authorList>
    </citation>
    <scope>NUCLEOTIDE SEQUENCE</scope>
    <source>
        <strain evidence="6">DSM 100219</strain>
    </source>
</reference>
<reference evidence="7 20" key="8">
    <citation type="submission" date="2019-11" db="EMBL/GenBank/DDBJ databases">
        <title>Gastrointestinal microbiota of Peromyscus leucopus.</title>
        <authorList>
            <person name="Milovic A."/>
            <person name="Bassam K."/>
            <person name="Barbour A.G."/>
        </authorList>
    </citation>
    <scope>NUCLEOTIDE SEQUENCE [LARGE SCALE GENOMIC DNA]</scope>
    <source>
        <strain evidence="7 20">LL8</strain>
    </source>
</reference>
<keyword evidence="7" id="KW-0689">Ribosomal protein</keyword>
<evidence type="ECO:0000313" key="19">
    <source>
        <dbReference type="Proteomes" id="UP000464749"/>
    </source>
</evidence>
<dbReference type="EMBL" id="JANKAU010000008">
    <property type="protein sequence ID" value="MCR1915233.1"/>
    <property type="molecule type" value="Genomic_DNA"/>
</dbReference>
<reference evidence="4" key="10">
    <citation type="journal article" date="2021" name="PeerJ">
        <title>Extensive microbial diversity within the chicken gut microbiome revealed by metagenomics and culture.</title>
        <authorList>
            <person name="Gilroy R."/>
            <person name="Ravi A."/>
            <person name="Getino M."/>
            <person name="Pursley I."/>
            <person name="Horton D.L."/>
            <person name="Alikhan N.F."/>
            <person name="Baker D."/>
            <person name="Gharbi K."/>
            <person name="Hall N."/>
            <person name="Watson M."/>
            <person name="Adriaenssens E.M."/>
            <person name="Foster-Nyarko E."/>
            <person name="Jarju S."/>
            <person name="Secka A."/>
            <person name="Antonio M."/>
            <person name="Oren A."/>
            <person name="Chaudhuri R.R."/>
            <person name="La Ragione R."/>
            <person name="Hildebrand F."/>
            <person name="Pallen M.J."/>
        </authorList>
    </citation>
    <scope>NUCLEOTIDE SEQUENCE</scope>
    <source>
        <strain evidence="4">CHK192-2623</strain>
    </source>
</reference>
<organism evidence="7 20">
    <name type="scientific">Lactobacillus johnsonii</name>
    <dbReference type="NCBI Taxonomy" id="33959"/>
    <lineage>
        <taxon>Bacteria</taxon>
        <taxon>Bacillati</taxon>
        <taxon>Bacillota</taxon>
        <taxon>Bacilli</taxon>
        <taxon>Lactobacillales</taxon>
        <taxon>Lactobacillaceae</taxon>
        <taxon>Lactobacillus</taxon>
    </lineage>
</organism>
<dbReference type="RefSeq" id="WP_004897130.1">
    <property type="nucleotide sequence ID" value="NZ_BLMB01000011.1"/>
</dbReference>